<dbReference type="Pfam" id="PF02557">
    <property type="entry name" value="VanY"/>
    <property type="match status" value="1"/>
</dbReference>
<dbReference type="RefSeq" id="WP_343824711.1">
    <property type="nucleotide sequence ID" value="NZ_BAAACI010000002.1"/>
</dbReference>
<reference evidence="3" key="1">
    <citation type="journal article" date="2019" name="Int. J. Syst. Evol. Microbiol.">
        <title>The Global Catalogue of Microorganisms (GCM) 10K type strain sequencing project: providing services to taxonomists for standard genome sequencing and annotation.</title>
        <authorList>
            <consortium name="The Broad Institute Genomics Platform"/>
            <consortium name="The Broad Institute Genome Sequencing Center for Infectious Disease"/>
            <person name="Wu L."/>
            <person name="Ma J."/>
        </authorList>
    </citation>
    <scope>NUCLEOTIDE SEQUENCE [LARGE SCALE GENOMIC DNA]</scope>
    <source>
        <strain evidence="3">JCM 1417</strain>
    </source>
</reference>
<dbReference type="CDD" id="cd14849">
    <property type="entry name" value="DD-dipeptidase_VanXYc"/>
    <property type="match status" value="1"/>
</dbReference>
<proteinExistence type="predicted"/>
<sequence length="254" mass="29990">MNRVPIQEEEIYKGNLILVNRNHPIKSKVDQATLMPVTETKPTILLERNSSIMLRELLAAVFANGEIIPVSGYRNHVEQENIYTNSLKENGEAFTRKYVAFPNCSEHQTGLAIDLGQNSEHIDFIRPDFPYYGICQRFREKAYEYGFIERYPIHKESITGIGAEPWHFRYVGIPHSIIMKREEKTLEEYIDFLREAEYKNPYIYEDSYRWIEVFYQKYEDGLKELCLTKDLSYEISGNNVDGFIIAVWKMKYER</sequence>
<keyword evidence="3" id="KW-1185">Reference proteome</keyword>
<comment type="caution">
    <text evidence="2">The sequence shown here is derived from an EMBL/GenBank/DDBJ whole genome shotgun (WGS) entry which is preliminary data.</text>
</comment>
<accession>A0ABP3VUQ5</accession>
<evidence type="ECO:0000313" key="3">
    <source>
        <dbReference type="Proteomes" id="UP001501047"/>
    </source>
</evidence>
<gene>
    <name evidence="2" type="ORF">GCM10008908_12550</name>
</gene>
<dbReference type="Proteomes" id="UP001501047">
    <property type="component" value="Unassembled WGS sequence"/>
</dbReference>
<name>A0ABP3VUQ5_CLOSU</name>
<dbReference type="PANTHER" id="PTHR34385">
    <property type="entry name" value="D-ALANYL-D-ALANINE CARBOXYPEPTIDASE"/>
    <property type="match status" value="1"/>
</dbReference>
<evidence type="ECO:0000313" key="2">
    <source>
        <dbReference type="EMBL" id="GAA0770152.1"/>
    </source>
</evidence>
<organism evidence="2 3">
    <name type="scientific">Clostridium subterminale</name>
    <dbReference type="NCBI Taxonomy" id="1550"/>
    <lineage>
        <taxon>Bacteria</taxon>
        <taxon>Bacillati</taxon>
        <taxon>Bacillota</taxon>
        <taxon>Clostridia</taxon>
        <taxon>Eubacteriales</taxon>
        <taxon>Clostridiaceae</taxon>
        <taxon>Clostridium</taxon>
    </lineage>
</organism>
<dbReference type="Gene3D" id="3.30.1380.10">
    <property type="match status" value="1"/>
</dbReference>
<protein>
    <submittedName>
        <fullName evidence="2">M15 family metallopeptidase</fullName>
    </submittedName>
</protein>
<evidence type="ECO:0000259" key="1">
    <source>
        <dbReference type="Pfam" id="PF02557"/>
    </source>
</evidence>
<dbReference type="InterPro" id="IPR003709">
    <property type="entry name" value="VanY-like_core_dom"/>
</dbReference>
<dbReference type="EMBL" id="BAAACI010000002">
    <property type="protein sequence ID" value="GAA0770152.1"/>
    <property type="molecule type" value="Genomic_DNA"/>
</dbReference>
<dbReference type="PANTHER" id="PTHR34385:SF1">
    <property type="entry name" value="PEPTIDOGLYCAN L-ALANYL-D-GLUTAMATE ENDOPEPTIDASE CWLK"/>
    <property type="match status" value="1"/>
</dbReference>
<dbReference type="SUPFAM" id="SSF55166">
    <property type="entry name" value="Hedgehog/DD-peptidase"/>
    <property type="match status" value="1"/>
</dbReference>
<dbReference type="InterPro" id="IPR052179">
    <property type="entry name" value="DD-CPase-like"/>
</dbReference>
<feature type="domain" description="D-alanyl-D-alanine carboxypeptidase-like core" evidence="1">
    <location>
        <begin position="52"/>
        <end position="172"/>
    </location>
</feature>
<dbReference type="Gene3D" id="3.30.200.180">
    <property type="match status" value="1"/>
</dbReference>
<dbReference type="InterPro" id="IPR009045">
    <property type="entry name" value="Zn_M74/Hedgehog-like"/>
</dbReference>